<name>A0A212BZS3_CEREH</name>
<evidence type="ECO:0000256" key="1">
    <source>
        <dbReference type="ARBA" id="ARBA00007073"/>
    </source>
</evidence>
<reference evidence="3 4" key="1">
    <citation type="journal article" date="2018" name="Mol. Genet. Genomics">
        <title>The red deer Cervus elaphus genome CerEla1.0: sequencing, annotating, genes, and chromosomes.</title>
        <authorList>
            <person name="Bana N.A."/>
            <person name="Nyiri A."/>
            <person name="Nagy J."/>
            <person name="Frank K."/>
            <person name="Nagy T."/>
            <person name="Steger V."/>
            <person name="Schiller M."/>
            <person name="Lakatos P."/>
            <person name="Sugar L."/>
            <person name="Horn P."/>
            <person name="Barta E."/>
            <person name="Orosz L."/>
        </authorList>
    </citation>
    <scope>NUCLEOTIDE SEQUENCE [LARGE SCALE GENOMIC DNA]</scope>
    <source>
        <strain evidence="3">Hungarian</strain>
    </source>
</reference>
<evidence type="ECO:0008006" key="5">
    <source>
        <dbReference type="Google" id="ProtNLM"/>
    </source>
</evidence>
<gene>
    <name evidence="3" type="ORF">Celaphus_00009688</name>
</gene>
<dbReference type="PANTHER" id="PTHR31283:SF4">
    <property type="entry name" value="CANCER_TESTIS ANTIGEN 1"/>
    <property type="match status" value="1"/>
</dbReference>
<dbReference type="GO" id="GO:0070525">
    <property type="term" value="P:tRNA threonylcarbamoyladenosine metabolic process"/>
    <property type="evidence" value="ECO:0007669"/>
    <property type="project" value="TreeGrafter"/>
</dbReference>
<comment type="caution">
    <text evidence="3">The sequence shown here is derived from an EMBL/GenBank/DDBJ whole genome shotgun (WGS) entry which is preliminary data.</text>
</comment>
<evidence type="ECO:0000256" key="2">
    <source>
        <dbReference type="SAM" id="MobiDB-lite"/>
    </source>
</evidence>
<sequence length="228" mass="23213">MEPEAHGGGNMRAANEDAGAVAFAADTARGSHSVPGGAGGQDDPGDPAGPGDAIIHEIPGGVADLNNPRGPGAAGESDGTVGVIPQFPGAPQVPGPGGDAAPGAGILSNRPLQLYPIPGASVGRAAAVFRVWTRGGLGGCSSLTVPFSSHEEADNARHFLTRRTQLQGPIRKEIGVNGRMLVLRLTAEDHALLRRSIAFCLDQLSLVIWSLQHFVPPVSAKPQQGRGG</sequence>
<dbReference type="InterPro" id="IPR015419">
    <property type="entry name" value="CTAG/Pcc1"/>
</dbReference>
<accession>A0A212BZS3</accession>
<keyword evidence="4" id="KW-1185">Reference proteome</keyword>
<proteinExistence type="inferred from homology"/>
<organism evidence="3 4">
    <name type="scientific">Cervus elaphus hippelaphus</name>
    <name type="common">European red deer</name>
    <dbReference type="NCBI Taxonomy" id="46360"/>
    <lineage>
        <taxon>Eukaryota</taxon>
        <taxon>Metazoa</taxon>
        <taxon>Chordata</taxon>
        <taxon>Craniata</taxon>
        <taxon>Vertebrata</taxon>
        <taxon>Euteleostomi</taxon>
        <taxon>Mammalia</taxon>
        <taxon>Eutheria</taxon>
        <taxon>Laurasiatheria</taxon>
        <taxon>Artiodactyla</taxon>
        <taxon>Ruminantia</taxon>
        <taxon>Pecora</taxon>
        <taxon>Cervidae</taxon>
        <taxon>Cervinae</taxon>
        <taxon>Cervus</taxon>
    </lineage>
</organism>
<dbReference type="AlphaFoldDB" id="A0A212BZS3"/>
<dbReference type="Pfam" id="PF09341">
    <property type="entry name" value="Pcc1"/>
    <property type="match status" value="1"/>
</dbReference>
<dbReference type="EMBL" id="MKHE01000034">
    <property type="protein sequence ID" value="OWJ99244.1"/>
    <property type="molecule type" value="Genomic_DNA"/>
</dbReference>
<feature type="compositionally biased region" description="Low complexity" evidence="2">
    <location>
        <begin position="16"/>
        <end position="28"/>
    </location>
</feature>
<feature type="region of interest" description="Disordered" evidence="2">
    <location>
        <begin position="1"/>
        <end position="77"/>
    </location>
</feature>
<dbReference type="PANTHER" id="PTHR31283">
    <property type="entry name" value="EKC/KEOPS COMPLEX SUBUNIT PCC1 FAMILY MEMBER"/>
    <property type="match status" value="1"/>
</dbReference>
<dbReference type="Proteomes" id="UP000242450">
    <property type="component" value="Chromosome X"/>
</dbReference>
<evidence type="ECO:0000313" key="4">
    <source>
        <dbReference type="Proteomes" id="UP000242450"/>
    </source>
</evidence>
<protein>
    <recommendedName>
        <fullName evidence="5">LAGE3</fullName>
    </recommendedName>
</protein>
<dbReference type="OrthoDB" id="9716462at2759"/>
<dbReference type="Gene3D" id="3.30.310.50">
    <property type="entry name" value="Alpha-D-phosphohexomutase, C-terminal domain"/>
    <property type="match status" value="1"/>
</dbReference>
<comment type="similarity">
    <text evidence="1">Belongs to the CTAG/PCC1 family.</text>
</comment>
<evidence type="ECO:0000313" key="3">
    <source>
        <dbReference type="EMBL" id="OWJ99244.1"/>
    </source>
</evidence>
<feature type="compositionally biased region" description="Gly residues" evidence="2">
    <location>
        <begin position="1"/>
        <end position="10"/>
    </location>
</feature>